<dbReference type="InterPro" id="IPR011333">
    <property type="entry name" value="SKP1/BTB/POZ_sf"/>
</dbReference>
<dbReference type="STRING" id="34475.A0A4Y9YHF2"/>
<proteinExistence type="predicted"/>
<comment type="caution">
    <text evidence="2">The sequence shown here is derived from an EMBL/GenBank/DDBJ whole genome shotgun (WGS) entry which is preliminary data.</text>
</comment>
<dbReference type="InterPro" id="IPR043131">
    <property type="entry name" value="BCAT-like_N"/>
</dbReference>
<name>A0A4Y9YHF2_9APHY</name>
<dbReference type="InterPro" id="IPR036038">
    <property type="entry name" value="Aminotransferase-like"/>
</dbReference>
<organism evidence="2 3">
    <name type="scientific">Rhodofomes roseus</name>
    <dbReference type="NCBI Taxonomy" id="34475"/>
    <lineage>
        <taxon>Eukaryota</taxon>
        <taxon>Fungi</taxon>
        <taxon>Dikarya</taxon>
        <taxon>Basidiomycota</taxon>
        <taxon>Agaricomycotina</taxon>
        <taxon>Agaricomycetes</taxon>
        <taxon>Polyporales</taxon>
        <taxon>Rhodofomes</taxon>
    </lineage>
</organism>
<dbReference type="Pfam" id="PF01063">
    <property type="entry name" value="Aminotran_4"/>
    <property type="match status" value="1"/>
</dbReference>
<dbReference type="AlphaFoldDB" id="A0A4Y9YHF2"/>
<dbReference type="Gene3D" id="3.30.710.10">
    <property type="entry name" value="Potassium Channel Kv1.1, Chain A"/>
    <property type="match status" value="1"/>
</dbReference>
<reference evidence="2 3" key="1">
    <citation type="submission" date="2019-01" db="EMBL/GenBank/DDBJ databases">
        <title>Genome sequencing of the rare red list fungi Fomitopsis rosea.</title>
        <authorList>
            <person name="Buettner E."/>
            <person name="Kellner H."/>
        </authorList>
    </citation>
    <scope>NUCLEOTIDE SEQUENCE [LARGE SCALE GENOMIC DNA]</scope>
    <source>
        <strain evidence="2 3">DSM 105464</strain>
    </source>
</reference>
<feature type="domain" description="BTB" evidence="1">
    <location>
        <begin position="311"/>
        <end position="431"/>
    </location>
</feature>
<dbReference type="Proteomes" id="UP000298390">
    <property type="component" value="Unassembled WGS sequence"/>
</dbReference>
<dbReference type="InterPro" id="IPR001544">
    <property type="entry name" value="Aminotrans_IV"/>
</dbReference>
<dbReference type="GO" id="GO:0003824">
    <property type="term" value="F:catalytic activity"/>
    <property type="evidence" value="ECO:0007669"/>
    <property type="project" value="InterPro"/>
</dbReference>
<gene>
    <name evidence="2" type="ORF">EVJ58_g4178</name>
</gene>
<accession>A0A4Y9YHF2</accession>
<dbReference type="InterPro" id="IPR043132">
    <property type="entry name" value="BCAT-like_C"/>
</dbReference>
<dbReference type="InterPro" id="IPR000210">
    <property type="entry name" value="BTB/POZ_dom"/>
</dbReference>
<evidence type="ECO:0000313" key="3">
    <source>
        <dbReference type="Proteomes" id="UP000298390"/>
    </source>
</evidence>
<dbReference type="SUPFAM" id="SSF56752">
    <property type="entry name" value="D-aminoacid aminotransferase-like PLP-dependent enzymes"/>
    <property type="match status" value="1"/>
</dbReference>
<dbReference type="EMBL" id="SEKV01000186">
    <property type="protein sequence ID" value="TFY61966.1"/>
    <property type="molecule type" value="Genomic_DNA"/>
</dbReference>
<evidence type="ECO:0000259" key="1">
    <source>
        <dbReference type="SMART" id="SM00225"/>
    </source>
</evidence>
<evidence type="ECO:0000313" key="2">
    <source>
        <dbReference type="EMBL" id="TFY61966.1"/>
    </source>
</evidence>
<dbReference type="Gene3D" id="3.20.10.10">
    <property type="entry name" value="D-amino Acid Aminotransferase, subunit A, domain 2"/>
    <property type="match status" value="1"/>
</dbReference>
<dbReference type="SMART" id="SM00225">
    <property type="entry name" value="BTB"/>
    <property type="match status" value="1"/>
</dbReference>
<protein>
    <recommendedName>
        <fullName evidence="1">BTB domain-containing protein</fullName>
    </recommendedName>
</protein>
<sequence length="597" mass="66553">MDLAPDFHVLSSTRYDPSLLSLPWNTAANDGEPSPFLLLRYHSDRLNYAAQVHGWIVSLAYSDLVSACEDAVRKALSESSHGNLSLKLRILLSRNGTVTASAAPAGRPLPNGDPSLLSAFKSFPEHFLSSPTYSKLLQPPFLSVILDTAPTSPSLFTHTKTTHRPMYNAARDRAGLPPLPTDVYADVLLYTPTGEIMETSIRNIAFLRRSPPQWITPRAEVGCLPGVMRRWLLDQGKIVEAAESELMHDGIVNGEFVMTFNGVEGCRFGRISHSMAASAAMDASEVGPHSVPMDNAYYPDQHHPTLYFDDGNVVLSARTQDGSFQYFRVHHSVLCRHSPVLADMFALPPLRASGSRDMLEETYDGVLHVQMQDTAEDLASFLGVLYDPLGTAYKRFNPNTPVLVEGTLKLATKYECDAIRTRIVENLEADWPQTLAQWDARRSECILLRSEHAQQFTGKINGLYLDDRLPEPASAIRVATDYNLPSILPAAFYQLALLSTDADWDEYRANPGKHLRFGARTARWRLLDKRDLMRLVHGAEGARGAHTRHRHRHLWQTLPTRDQGVREGTDGVLEVLPGERTHLHGRPARHPLRLLTA</sequence>
<dbReference type="Gene3D" id="3.30.470.10">
    <property type="match status" value="1"/>
</dbReference>